<sequence length="230" mass="26188">MQNNNWKTLKKDYENLSVKPSDDVWKRLNKELNEESTKAASQFNLIKIAAALLLFLTISAVFYLNQKQENFNNDVAKNTKIVEKTTAKETIDLKKIKERNQFKSETATIISEKKLAKVTFKNDEKPKLSSKLSPNNFKNIKIDSGNSIKNLALKQNLILNPEIPNAQKIADVKYIKADELLFARELNRNNNKETIQKKEKLGVINVDGIKKPKSVTILGFTVYSDSVDSN</sequence>
<evidence type="ECO:0000256" key="1">
    <source>
        <dbReference type="SAM" id="Phobius"/>
    </source>
</evidence>
<reference evidence="3" key="1">
    <citation type="submission" date="2016-10" db="EMBL/GenBank/DDBJ databases">
        <authorList>
            <person name="Varghese N."/>
            <person name="Submissions S."/>
        </authorList>
    </citation>
    <scope>NUCLEOTIDE SEQUENCE [LARGE SCALE GENOMIC DNA]</scope>
    <source>
        <strain evidence="3">DSM 21580</strain>
    </source>
</reference>
<accession>A0A1H5TBF3</accession>
<keyword evidence="3" id="KW-1185">Reference proteome</keyword>
<proteinExistence type="predicted"/>
<dbReference type="OrthoDB" id="1250816at2"/>
<feature type="transmembrane region" description="Helical" evidence="1">
    <location>
        <begin position="45"/>
        <end position="64"/>
    </location>
</feature>
<dbReference type="AlphaFoldDB" id="A0A1H5TBF3"/>
<organism evidence="2 3">
    <name type="scientific">Halpernia humi</name>
    <dbReference type="NCBI Taxonomy" id="493375"/>
    <lineage>
        <taxon>Bacteria</taxon>
        <taxon>Pseudomonadati</taxon>
        <taxon>Bacteroidota</taxon>
        <taxon>Flavobacteriia</taxon>
        <taxon>Flavobacteriales</taxon>
        <taxon>Weeksellaceae</taxon>
        <taxon>Chryseobacterium group</taxon>
        <taxon>Halpernia</taxon>
    </lineage>
</organism>
<evidence type="ECO:0000313" key="3">
    <source>
        <dbReference type="Proteomes" id="UP000236738"/>
    </source>
</evidence>
<dbReference type="Proteomes" id="UP000236738">
    <property type="component" value="Unassembled WGS sequence"/>
</dbReference>
<keyword evidence="1" id="KW-1133">Transmembrane helix</keyword>
<name>A0A1H5TBF3_9FLAO</name>
<dbReference type="EMBL" id="FNUS01000001">
    <property type="protein sequence ID" value="SEF60094.1"/>
    <property type="molecule type" value="Genomic_DNA"/>
</dbReference>
<dbReference type="RefSeq" id="WP_103912454.1">
    <property type="nucleotide sequence ID" value="NZ_FNUS01000001.1"/>
</dbReference>
<keyword evidence="1" id="KW-0472">Membrane</keyword>
<evidence type="ECO:0000313" key="2">
    <source>
        <dbReference type="EMBL" id="SEF60094.1"/>
    </source>
</evidence>
<gene>
    <name evidence="2" type="ORF">SAMN05421847_0423</name>
</gene>
<protein>
    <submittedName>
        <fullName evidence="2">Uncharacterized protein</fullName>
    </submittedName>
</protein>
<keyword evidence="1" id="KW-0812">Transmembrane</keyword>